<feature type="transmembrane region" description="Helical" evidence="8">
    <location>
        <begin position="246"/>
        <end position="264"/>
    </location>
</feature>
<feature type="transmembrane region" description="Helical" evidence="8">
    <location>
        <begin position="360"/>
        <end position="379"/>
    </location>
</feature>
<dbReference type="Pfam" id="PF03092">
    <property type="entry name" value="BT1"/>
    <property type="match status" value="1"/>
</dbReference>
<reference evidence="10" key="1">
    <citation type="journal article" date="2010" name="Science">
        <title>Signatures of adaptation to obligate biotrophy in the Hyaloperonospora arabidopsidis genome.</title>
        <authorList>
            <person name="Baxter L."/>
            <person name="Tripathy S."/>
            <person name="Ishaque N."/>
            <person name="Boot N."/>
            <person name="Cabral A."/>
            <person name="Kemen E."/>
            <person name="Thines M."/>
            <person name="Ah-Fong A."/>
            <person name="Anderson R."/>
            <person name="Badejoko W."/>
            <person name="Bittner-Eddy P."/>
            <person name="Boore J.L."/>
            <person name="Chibucos M.C."/>
            <person name="Coates M."/>
            <person name="Dehal P."/>
            <person name="Delehaunty K."/>
            <person name="Dong S."/>
            <person name="Downton P."/>
            <person name="Dumas B."/>
            <person name="Fabro G."/>
            <person name="Fronick C."/>
            <person name="Fuerstenberg S.I."/>
            <person name="Fulton L."/>
            <person name="Gaulin E."/>
            <person name="Govers F."/>
            <person name="Hughes L."/>
            <person name="Humphray S."/>
            <person name="Jiang R.H."/>
            <person name="Judelson H."/>
            <person name="Kamoun S."/>
            <person name="Kyung K."/>
            <person name="Meijer H."/>
            <person name="Minx P."/>
            <person name="Morris P."/>
            <person name="Nelson J."/>
            <person name="Phuntumart V."/>
            <person name="Qutob D."/>
            <person name="Rehmany A."/>
            <person name="Rougon-Cardoso A."/>
            <person name="Ryden P."/>
            <person name="Torto-Alalibo T."/>
            <person name="Studholme D."/>
            <person name="Wang Y."/>
            <person name="Win J."/>
            <person name="Wood J."/>
            <person name="Clifton S.W."/>
            <person name="Rogers J."/>
            <person name="Van den Ackerveken G."/>
            <person name="Jones J.D."/>
            <person name="McDowell J.M."/>
            <person name="Beynon J."/>
            <person name="Tyler B.M."/>
        </authorList>
    </citation>
    <scope>NUCLEOTIDE SEQUENCE [LARGE SCALE GENOMIC DNA]</scope>
    <source>
        <strain evidence="10">Emoy2</strain>
    </source>
</reference>
<name>M4BUE8_HYAAE</name>
<sequence length="573" mass="62798">MAGSIFYPQLSIMALETVASPLSERLPRLGLDNVHLEVVEVSTTSHPEPELDPLDKCKGVTSLNSLSNSTDLAAKTRGSDENNRDTNGLSKAKRFVIWVQHLRRTFGTSFLIMINIVYIAQGFSSFTVLAINFFFKENLRLEPTQSQLLQMLMKVPWRVKPIYGILSDSLPLFGYHRKSYMVLCSILGIAAALALAHPDLVTTPTVAVLVLMLQSLSSAVIDVVVDARVVEFSRRDPKNGANDLQSLSWISGSLGGMLGAFLSGPATDKLGARGVFGVSALGPLTTLMFSMYMEESKSTLSKRQFVSSATKQLRQLRVAICTPVIWKCALWVFISHALSPAYTQVLFYFSTDVLQFTPEFMGTVSAIGFIFLMVATILYNSFFTNVSFRRIFLVSQLCLALVSLVDVILVTRTNLQLGIPDKAFVLGDHVVADVIGRLKTMPIVVLCAKLCPRGIEGTLFALLMSISNVSYSVSECWGALLCDWVGISKDEYEMLGIAIVVRSAFKVVPIFFLFLIPSSDPQDIIEKLDLGTSSRTALEDDDEQSGTIQEDHPAESCSPSEKIVLEGTAVAVL</sequence>
<evidence type="ECO:0000313" key="10">
    <source>
        <dbReference type="Proteomes" id="UP000011713"/>
    </source>
</evidence>
<dbReference type="STRING" id="559515.M4BUE8"/>
<dbReference type="SUPFAM" id="SSF103473">
    <property type="entry name" value="MFS general substrate transporter"/>
    <property type="match status" value="1"/>
</dbReference>
<dbReference type="GO" id="GO:0016020">
    <property type="term" value="C:membrane"/>
    <property type="evidence" value="ECO:0007669"/>
    <property type="project" value="UniProtKB-SubCell"/>
</dbReference>
<keyword evidence="6 8" id="KW-0472">Membrane</keyword>
<evidence type="ECO:0000256" key="5">
    <source>
        <dbReference type="ARBA" id="ARBA00022989"/>
    </source>
</evidence>
<dbReference type="EnsemblProtists" id="HpaT810136">
    <property type="protein sequence ID" value="HpaP810136"/>
    <property type="gene ID" value="HpaG810136"/>
</dbReference>
<evidence type="ECO:0000256" key="7">
    <source>
        <dbReference type="SAM" id="MobiDB-lite"/>
    </source>
</evidence>
<reference evidence="9" key="2">
    <citation type="submission" date="2015-06" db="UniProtKB">
        <authorList>
            <consortium name="EnsemblProtists"/>
        </authorList>
    </citation>
    <scope>IDENTIFICATION</scope>
    <source>
        <strain evidence="9">Emoy2</strain>
    </source>
</reference>
<dbReference type="OMA" id="GIDDHWF"/>
<dbReference type="InterPro" id="IPR004324">
    <property type="entry name" value="FBT"/>
</dbReference>
<dbReference type="InterPro" id="IPR039309">
    <property type="entry name" value="BT1"/>
</dbReference>
<comment type="subcellular location">
    <subcellularLocation>
        <location evidence="1">Membrane</location>
        <topology evidence="1">Multi-pass membrane protein</topology>
    </subcellularLocation>
</comment>
<dbReference type="PANTHER" id="PTHR31585:SF6">
    <property type="entry name" value="FOLATE-BIOPTERIN TRANSPORTER 2-RELATED"/>
    <property type="match status" value="1"/>
</dbReference>
<dbReference type="InParanoid" id="M4BUE8"/>
<keyword evidence="4 8" id="KW-0812">Transmembrane</keyword>
<evidence type="ECO:0000256" key="1">
    <source>
        <dbReference type="ARBA" id="ARBA00004141"/>
    </source>
</evidence>
<keyword evidence="10" id="KW-1185">Reference proteome</keyword>
<protein>
    <submittedName>
        <fullName evidence="9">Uncharacterized protein</fullName>
    </submittedName>
</protein>
<dbReference type="AlphaFoldDB" id="M4BUE8"/>
<accession>M4BUE8</accession>
<evidence type="ECO:0000256" key="6">
    <source>
        <dbReference type="ARBA" id="ARBA00023136"/>
    </source>
</evidence>
<evidence type="ECO:0000256" key="2">
    <source>
        <dbReference type="ARBA" id="ARBA00007015"/>
    </source>
</evidence>
<dbReference type="Proteomes" id="UP000011713">
    <property type="component" value="Unassembled WGS sequence"/>
</dbReference>
<evidence type="ECO:0000256" key="3">
    <source>
        <dbReference type="ARBA" id="ARBA00022448"/>
    </source>
</evidence>
<dbReference type="InterPro" id="IPR036259">
    <property type="entry name" value="MFS_trans_sf"/>
</dbReference>
<feature type="region of interest" description="Disordered" evidence="7">
    <location>
        <begin position="536"/>
        <end position="555"/>
    </location>
</feature>
<organism evidence="9 10">
    <name type="scientific">Hyaloperonospora arabidopsidis (strain Emoy2)</name>
    <name type="common">Downy mildew agent</name>
    <name type="synonym">Peronospora arabidopsidis</name>
    <dbReference type="NCBI Taxonomy" id="559515"/>
    <lineage>
        <taxon>Eukaryota</taxon>
        <taxon>Sar</taxon>
        <taxon>Stramenopiles</taxon>
        <taxon>Oomycota</taxon>
        <taxon>Peronosporomycetes</taxon>
        <taxon>Peronosporales</taxon>
        <taxon>Peronosporaceae</taxon>
        <taxon>Hyaloperonospora</taxon>
    </lineage>
</organism>
<comment type="similarity">
    <text evidence="2">Belongs to the major facilitator superfamily. Folate-biopterin transporter (TC 2.A.71) family.</text>
</comment>
<dbReference type="eggNOG" id="ENOG502QPYM">
    <property type="taxonomic scope" value="Eukaryota"/>
</dbReference>
<evidence type="ECO:0000256" key="8">
    <source>
        <dbReference type="SAM" id="Phobius"/>
    </source>
</evidence>
<evidence type="ECO:0000256" key="4">
    <source>
        <dbReference type="ARBA" id="ARBA00022692"/>
    </source>
</evidence>
<dbReference type="NCBIfam" id="TIGR00788">
    <property type="entry name" value="fbt"/>
    <property type="match status" value="1"/>
</dbReference>
<dbReference type="EMBL" id="ABWE02000678">
    <property type="status" value="NOT_ANNOTATED_CDS"/>
    <property type="molecule type" value="Genomic_DNA"/>
</dbReference>
<proteinExistence type="inferred from homology"/>
<evidence type="ECO:0000313" key="9">
    <source>
        <dbReference type="EnsemblProtists" id="HpaP810136"/>
    </source>
</evidence>
<dbReference type="Gene3D" id="1.20.1250.20">
    <property type="entry name" value="MFS general substrate transporter like domains"/>
    <property type="match status" value="1"/>
</dbReference>
<dbReference type="CDD" id="cd17484">
    <property type="entry name" value="MFS_FBT"/>
    <property type="match status" value="1"/>
</dbReference>
<keyword evidence="5 8" id="KW-1133">Transmembrane helix</keyword>
<feature type="transmembrane region" description="Helical" evidence="8">
    <location>
        <begin position="391"/>
        <end position="410"/>
    </location>
</feature>
<feature type="transmembrane region" description="Helical" evidence="8">
    <location>
        <begin position="270"/>
        <end position="293"/>
    </location>
</feature>
<feature type="transmembrane region" description="Helical" evidence="8">
    <location>
        <begin position="324"/>
        <end position="348"/>
    </location>
</feature>
<keyword evidence="3" id="KW-0813">Transport</keyword>
<dbReference type="VEuPathDB" id="FungiDB:HpaG810136"/>
<dbReference type="HOGENOM" id="CLU_018563_2_0_1"/>
<dbReference type="PANTHER" id="PTHR31585">
    <property type="entry name" value="FOLATE-BIOPTERIN TRANSPORTER 1, CHLOROPLASTIC"/>
    <property type="match status" value="1"/>
</dbReference>
<feature type="transmembrane region" description="Helical" evidence="8">
    <location>
        <begin position="110"/>
        <end position="135"/>
    </location>
</feature>
<feature type="transmembrane region" description="Helical" evidence="8">
    <location>
        <begin position="204"/>
        <end position="225"/>
    </location>
</feature>
<feature type="transmembrane region" description="Helical" evidence="8">
    <location>
        <begin position="180"/>
        <end position="198"/>
    </location>
</feature>